<dbReference type="InterPro" id="IPR011333">
    <property type="entry name" value="SKP1/BTB/POZ_sf"/>
</dbReference>
<proteinExistence type="inferred from homology"/>
<dbReference type="InterPro" id="IPR016897">
    <property type="entry name" value="SKP1"/>
</dbReference>
<dbReference type="GO" id="GO:0031146">
    <property type="term" value="P:SCF-dependent proteasomal ubiquitin-dependent protein catabolic process"/>
    <property type="evidence" value="ECO:0000318"/>
    <property type="project" value="GO_Central"/>
</dbReference>
<dbReference type="GO" id="GO:0005737">
    <property type="term" value="C:cytoplasm"/>
    <property type="evidence" value="ECO:0000318"/>
    <property type="project" value="GO_Central"/>
</dbReference>
<comment type="pathway">
    <text evidence="1">Protein modification; protein ubiquitination.</text>
</comment>
<evidence type="ECO:0000256" key="3">
    <source>
        <dbReference type="ARBA" id="ARBA00022786"/>
    </source>
</evidence>
<dbReference type="GO" id="GO:0005634">
    <property type="term" value="C:nucleus"/>
    <property type="evidence" value="ECO:0000318"/>
    <property type="project" value="GO_Central"/>
</dbReference>
<reference evidence="5 6" key="1">
    <citation type="journal article" date="2013" name="Proc. Natl. Acad. Sci. U.S.A.">
        <title>Fine-scale variation in meiotic recombination in Mimulus inferred from population shotgun sequencing.</title>
        <authorList>
            <person name="Hellsten U."/>
            <person name="Wright K.M."/>
            <person name="Jenkins J."/>
            <person name="Shu S."/>
            <person name="Yuan Y."/>
            <person name="Wessler S.R."/>
            <person name="Schmutz J."/>
            <person name="Willis J.H."/>
            <person name="Rokhsar D.S."/>
        </authorList>
    </citation>
    <scope>NUCLEOTIDE SEQUENCE [LARGE SCALE GENOMIC DNA]</scope>
    <source>
        <strain evidence="6">cv. DUN x IM62</strain>
    </source>
</reference>
<evidence type="ECO:0000313" key="6">
    <source>
        <dbReference type="Proteomes" id="UP000030748"/>
    </source>
</evidence>
<evidence type="ECO:0000313" key="5">
    <source>
        <dbReference type="EMBL" id="EYU37198.1"/>
    </source>
</evidence>
<dbReference type="SUPFAM" id="SSF81382">
    <property type="entry name" value="Skp1 dimerisation domain-like"/>
    <property type="match status" value="1"/>
</dbReference>
<dbReference type="SUPFAM" id="SSF54695">
    <property type="entry name" value="POZ domain"/>
    <property type="match status" value="1"/>
</dbReference>
<dbReference type="Gene3D" id="3.30.710.10">
    <property type="entry name" value="Potassium Channel Kv1.1, Chain A"/>
    <property type="match status" value="1"/>
</dbReference>
<dbReference type="PIRSF" id="PIRSF028729">
    <property type="entry name" value="E3_ubiquit_lig_SCF_Skp"/>
    <property type="match status" value="1"/>
</dbReference>
<evidence type="ECO:0000259" key="4">
    <source>
        <dbReference type="Pfam" id="PF03931"/>
    </source>
</evidence>
<dbReference type="Proteomes" id="UP000030748">
    <property type="component" value="Unassembled WGS sequence"/>
</dbReference>
<dbReference type="InterPro" id="IPR016073">
    <property type="entry name" value="Skp1_comp_POZ"/>
</dbReference>
<sequence length="151" mass="17341">MASTQENDDKKPETTITLKSSDGEVFEVPESAAVLSYTIKNMVEDGREGDVISLEQVDGKTLSWVVAYLKKRAVDPFSEKDKDEFDTEFFSDKDVNSLFDIGNAANYLNIKELLDMSITKIVNLRRMFDENFWLESTFKPEEEAETRRPEH</sequence>
<keyword evidence="3" id="KW-0833">Ubl conjugation pathway</keyword>
<name>A0A022RBT7_ERYGU</name>
<feature type="non-terminal residue" evidence="5">
    <location>
        <position position="151"/>
    </location>
</feature>
<dbReference type="InterPro" id="IPR036296">
    <property type="entry name" value="SKP1-like_dim_sf"/>
</dbReference>
<evidence type="ECO:0000256" key="1">
    <source>
        <dbReference type="ARBA" id="ARBA00004906"/>
    </source>
</evidence>
<dbReference type="EMBL" id="KI630556">
    <property type="protein sequence ID" value="EYU37198.1"/>
    <property type="molecule type" value="Genomic_DNA"/>
</dbReference>
<dbReference type="AlphaFoldDB" id="A0A022RBT7"/>
<dbReference type="eggNOG" id="KOG1724">
    <property type="taxonomic scope" value="Eukaryota"/>
</dbReference>
<evidence type="ECO:0000256" key="2">
    <source>
        <dbReference type="ARBA" id="ARBA00009993"/>
    </source>
</evidence>
<dbReference type="Pfam" id="PF03931">
    <property type="entry name" value="Skp1_POZ"/>
    <property type="match status" value="1"/>
</dbReference>
<organism evidence="5 6">
    <name type="scientific">Erythranthe guttata</name>
    <name type="common">Yellow monkey flower</name>
    <name type="synonym">Mimulus guttatus</name>
    <dbReference type="NCBI Taxonomy" id="4155"/>
    <lineage>
        <taxon>Eukaryota</taxon>
        <taxon>Viridiplantae</taxon>
        <taxon>Streptophyta</taxon>
        <taxon>Embryophyta</taxon>
        <taxon>Tracheophyta</taxon>
        <taxon>Spermatophyta</taxon>
        <taxon>Magnoliopsida</taxon>
        <taxon>eudicotyledons</taxon>
        <taxon>Gunneridae</taxon>
        <taxon>Pentapetalae</taxon>
        <taxon>asterids</taxon>
        <taxon>lamiids</taxon>
        <taxon>Lamiales</taxon>
        <taxon>Phrymaceae</taxon>
        <taxon>Erythranthe</taxon>
    </lineage>
</organism>
<gene>
    <name evidence="5" type="ORF">MIMGU_mgv1a025998mg</name>
</gene>
<dbReference type="SMART" id="SM00512">
    <property type="entry name" value="Skp1"/>
    <property type="match status" value="1"/>
</dbReference>
<dbReference type="GO" id="GO:0009867">
    <property type="term" value="P:jasmonic acid mediated signaling pathway"/>
    <property type="evidence" value="ECO:0007669"/>
    <property type="project" value="UniProtKB-ARBA"/>
</dbReference>
<accession>A0A022RBT7</accession>
<dbReference type="UniPathway" id="UPA00143"/>
<dbReference type="GO" id="GO:0016567">
    <property type="term" value="P:protein ubiquitination"/>
    <property type="evidence" value="ECO:0007669"/>
    <property type="project" value="UniProtKB-UniPathway"/>
</dbReference>
<feature type="domain" description="SKP1 component POZ" evidence="4">
    <location>
        <begin position="15"/>
        <end position="72"/>
    </location>
</feature>
<dbReference type="PANTHER" id="PTHR11165">
    <property type="entry name" value="SKP1"/>
    <property type="match status" value="1"/>
</dbReference>
<dbReference type="STRING" id="4155.A0A022RBT7"/>
<dbReference type="GO" id="GO:0097602">
    <property type="term" value="F:cullin family protein binding"/>
    <property type="evidence" value="ECO:0000318"/>
    <property type="project" value="GO_Central"/>
</dbReference>
<comment type="similarity">
    <text evidence="2">Belongs to the SKP1 family.</text>
</comment>
<protein>
    <recommendedName>
        <fullName evidence="4">SKP1 component POZ domain-containing protein</fullName>
    </recommendedName>
</protein>
<dbReference type="InterPro" id="IPR001232">
    <property type="entry name" value="SKP1-like"/>
</dbReference>
<keyword evidence="6" id="KW-1185">Reference proteome</keyword>